<evidence type="ECO:0008006" key="3">
    <source>
        <dbReference type="Google" id="ProtNLM"/>
    </source>
</evidence>
<sequence>MPDFLRKFIGLLLLFATVGIAACQAMLVSCSSSLPAISSILTQ</sequence>
<dbReference type="AlphaFoldDB" id="W6M4X3"/>
<dbReference type="EMBL" id="CBTJ020000043">
    <property type="protein sequence ID" value="CDI02926.1"/>
    <property type="molecule type" value="Genomic_DNA"/>
</dbReference>
<dbReference type="Proteomes" id="UP000035760">
    <property type="component" value="Unassembled WGS sequence"/>
</dbReference>
<protein>
    <recommendedName>
        <fullName evidence="3">Lipoprotein</fullName>
    </recommendedName>
</protein>
<evidence type="ECO:0000313" key="1">
    <source>
        <dbReference type="EMBL" id="CDI02926.1"/>
    </source>
</evidence>
<organism evidence="1 2">
    <name type="scientific">Candidatus Competibacter denitrificans Run_A_D11</name>
    <dbReference type="NCBI Taxonomy" id="1400863"/>
    <lineage>
        <taxon>Bacteria</taxon>
        <taxon>Pseudomonadati</taxon>
        <taxon>Pseudomonadota</taxon>
        <taxon>Gammaproteobacteria</taxon>
        <taxon>Candidatus Competibacteraceae</taxon>
        <taxon>Candidatus Competibacter</taxon>
    </lineage>
</organism>
<gene>
    <name evidence="1" type="ORF">BN873_360020</name>
</gene>
<reference evidence="1" key="1">
    <citation type="submission" date="2013-07" db="EMBL/GenBank/DDBJ databases">
        <authorList>
            <person name="McIlroy S."/>
        </authorList>
    </citation>
    <scope>NUCLEOTIDE SEQUENCE [LARGE SCALE GENOMIC DNA]</scope>
    <source>
        <strain evidence="1">Run_A_D11</strain>
    </source>
</reference>
<accession>W6M4X3</accession>
<keyword evidence="2" id="KW-1185">Reference proteome</keyword>
<comment type="caution">
    <text evidence="1">The sequence shown here is derived from an EMBL/GenBank/DDBJ whole genome shotgun (WGS) entry which is preliminary data.</text>
</comment>
<dbReference type="RefSeq" id="WP_277921593.1">
    <property type="nucleotide sequence ID" value="NZ_CBTJ020000043.1"/>
</dbReference>
<proteinExistence type="predicted"/>
<name>W6M4X3_9GAMM</name>
<reference evidence="1" key="2">
    <citation type="submission" date="2014-03" db="EMBL/GenBank/DDBJ databases">
        <title>Candidatus Competibacter-lineage genomes retrieved from metagenomes reveal functional metabolic diversity.</title>
        <authorList>
            <person name="McIlroy S.J."/>
            <person name="Albertsen M."/>
            <person name="Andresen E.K."/>
            <person name="Saunders A.M."/>
            <person name="Kristiansen R."/>
            <person name="Stokholm-Bjerregaard M."/>
            <person name="Nielsen K.L."/>
            <person name="Nielsen P.H."/>
        </authorList>
    </citation>
    <scope>NUCLEOTIDE SEQUENCE</scope>
    <source>
        <strain evidence="1">Run_A_D11</strain>
    </source>
</reference>
<dbReference type="PROSITE" id="PS51257">
    <property type="entry name" value="PROKAR_LIPOPROTEIN"/>
    <property type="match status" value="1"/>
</dbReference>
<dbReference type="STRING" id="1400863.BN873_360020"/>
<evidence type="ECO:0000313" key="2">
    <source>
        <dbReference type="Proteomes" id="UP000035760"/>
    </source>
</evidence>